<dbReference type="Pfam" id="PF00004">
    <property type="entry name" value="AAA"/>
    <property type="match status" value="1"/>
</dbReference>
<accession>A0AAP8PK47</accession>
<evidence type="ECO:0000313" key="2">
    <source>
        <dbReference type="EMBL" id="PNO71261.1"/>
    </source>
</evidence>
<protein>
    <submittedName>
        <fullName evidence="2">ATPase</fullName>
    </submittedName>
</protein>
<comment type="caution">
    <text evidence="2">The sequence shown here is derived from an EMBL/GenBank/DDBJ whole genome shotgun (WGS) entry which is preliminary data.</text>
</comment>
<dbReference type="SUPFAM" id="SSF52540">
    <property type="entry name" value="P-loop containing nucleoside triphosphate hydrolases"/>
    <property type="match status" value="1"/>
</dbReference>
<dbReference type="AlphaFoldDB" id="A0AAP8PK47"/>
<name>A0AAP8PK47_SERMA</name>
<dbReference type="SMART" id="SM00382">
    <property type="entry name" value="AAA"/>
    <property type="match status" value="1"/>
</dbReference>
<dbReference type="Proteomes" id="UP000030378">
    <property type="component" value="Unassembled WGS sequence"/>
</dbReference>
<dbReference type="InterPro" id="IPR003593">
    <property type="entry name" value="AAA+_ATPase"/>
</dbReference>
<dbReference type="EMBL" id="JTBC02000002">
    <property type="protein sequence ID" value="PNO71261.1"/>
    <property type="molecule type" value="Genomic_DNA"/>
</dbReference>
<dbReference type="InterPro" id="IPR003959">
    <property type="entry name" value="ATPase_AAA_core"/>
</dbReference>
<sequence>MSATINLEDVFKLSGIPTYTFVEPNEYKKLMVSIRTKGRGVVIEGPSGIGKTTCVLQIIKDLGLKGDFRVLSGRKRRDRAEIENLLTADSFGGVILDDFHKLDGEIKSKFSDLLKVLADEEVEDSKLIVIGINKTGKSLIEFSNDLRNRISIIKFESNPEEKVKELINKGEEALNFSLNIKDEIVKEAQGSFHIAQMLAHNACIASKISERCNEKSISNLSYESLKESVLSELDLSYSDVVTNFVKGQRVKKGSRAPYLHVLYWLAQADEWSINLQELLVHNPTHKNSVGQILTKGHLKTHFESDERFSDVMYFNSDTSEVSIEDPKFSFYLRSVLWTKLARKIGFYSFDFKSSYDFALSFAGSNRDDANYIFERLSDNEIAVFYDNNEQSRILSENVEEYLAPIYRSESVYVVPLLSPQYPTRIWCKFEGDVFQARFGSNSVIPLRYSDCPIGMFDATNGVGGFSIDVNEPRESQLDSFVQLLVDKIHEKRIEDAENSNMG</sequence>
<dbReference type="InterPro" id="IPR027417">
    <property type="entry name" value="P-loop_NTPase"/>
</dbReference>
<gene>
    <name evidence="2" type="ORF">MC70_015190</name>
</gene>
<dbReference type="GO" id="GO:0007165">
    <property type="term" value="P:signal transduction"/>
    <property type="evidence" value="ECO:0007669"/>
    <property type="project" value="InterPro"/>
</dbReference>
<feature type="domain" description="AAA+ ATPase" evidence="1">
    <location>
        <begin position="37"/>
        <end position="160"/>
    </location>
</feature>
<dbReference type="CDD" id="cd00009">
    <property type="entry name" value="AAA"/>
    <property type="match status" value="1"/>
</dbReference>
<dbReference type="Gene3D" id="3.40.50.300">
    <property type="entry name" value="P-loop containing nucleotide triphosphate hydrolases"/>
    <property type="match status" value="1"/>
</dbReference>
<dbReference type="RefSeq" id="WP_102984933.1">
    <property type="nucleotide sequence ID" value="NZ_JTBC02000002.1"/>
</dbReference>
<dbReference type="GO" id="GO:0005524">
    <property type="term" value="F:ATP binding"/>
    <property type="evidence" value="ECO:0007669"/>
    <property type="project" value="InterPro"/>
</dbReference>
<dbReference type="InterPro" id="IPR035897">
    <property type="entry name" value="Toll_tir_struct_dom_sf"/>
</dbReference>
<organism evidence="2 3">
    <name type="scientific">Serratia marcescens</name>
    <dbReference type="NCBI Taxonomy" id="615"/>
    <lineage>
        <taxon>Bacteria</taxon>
        <taxon>Pseudomonadati</taxon>
        <taxon>Pseudomonadota</taxon>
        <taxon>Gammaproteobacteria</taxon>
        <taxon>Enterobacterales</taxon>
        <taxon>Yersiniaceae</taxon>
        <taxon>Serratia</taxon>
    </lineage>
</organism>
<dbReference type="Gene3D" id="3.40.50.10140">
    <property type="entry name" value="Toll/interleukin-1 receptor homology (TIR) domain"/>
    <property type="match status" value="1"/>
</dbReference>
<reference evidence="3" key="1">
    <citation type="submission" date="2017-12" db="EMBL/GenBank/DDBJ databases">
        <title>FDA dAtabase for Regulatory Grade micrObial Sequences (FDA-ARGOS): Supporting development and validation of Infectious Disease Dx tests.</title>
        <authorList>
            <person name="Campos J."/>
            <person name="Goldberg B."/>
            <person name="Tallon L."/>
            <person name="Sadzewicz L."/>
            <person name="Sengamalay N."/>
            <person name="Ott S."/>
            <person name="Godinez A."/>
            <person name="Nagaraj S."/>
            <person name="Vavikolanu K."/>
            <person name="Vyas G."/>
            <person name="Nadendla S."/>
            <person name="Aluvathingal J."/>
            <person name="Geyer C."/>
            <person name="Nandy P."/>
            <person name="Hobson J."/>
            <person name="Sichtig H."/>
        </authorList>
    </citation>
    <scope>NUCLEOTIDE SEQUENCE [LARGE SCALE GENOMIC DNA]</scope>
    <source>
        <strain evidence="3">FDAARGOS_79</strain>
    </source>
</reference>
<evidence type="ECO:0000313" key="3">
    <source>
        <dbReference type="Proteomes" id="UP000030378"/>
    </source>
</evidence>
<evidence type="ECO:0000259" key="1">
    <source>
        <dbReference type="SMART" id="SM00382"/>
    </source>
</evidence>
<dbReference type="GO" id="GO:0016887">
    <property type="term" value="F:ATP hydrolysis activity"/>
    <property type="evidence" value="ECO:0007669"/>
    <property type="project" value="InterPro"/>
</dbReference>
<proteinExistence type="predicted"/>
<dbReference type="SUPFAM" id="SSF52200">
    <property type="entry name" value="Toll/Interleukin receptor TIR domain"/>
    <property type="match status" value="1"/>
</dbReference>